<dbReference type="InterPro" id="IPR033985">
    <property type="entry name" value="SusD-like_N"/>
</dbReference>
<keyword evidence="4" id="KW-0472">Membrane</keyword>
<evidence type="ECO:0000256" key="4">
    <source>
        <dbReference type="ARBA" id="ARBA00023136"/>
    </source>
</evidence>
<keyword evidence="9" id="KW-1185">Reference proteome</keyword>
<keyword evidence="5" id="KW-0998">Cell outer membrane</keyword>
<feature type="domain" description="RagB/SusD" evidence="6">
    <location>
        <begin position="270"/>
        <end position="533"/>
    </location>
</feature>
<dbReference type="CDD" id="cd08977">
    <property type="entry name" value="SusD"/>
    <property type="match status" value="1"/>
</dbReference>
<proteinExistence type="inferred from homology"/>
<evidence type="ECO:0000313" key="8">
    <source>
        <dbReference type="EMBL" id="MEJ2903514.1"/>
    </source>
</evidence>
<reference evidence="8 9" key="1">
    <citation type="submission" date="2024-03" db="EMBL/GenBank/DDBJ databases">
        <title>Sequence of Lycoming College Course Isolates.</title>
        <authorList>
            <person name="Plotts O."/>
            <person name="Newman J."/>
        </authorList>
    </citation>
    <scope>NUCLEOTIDE SEQUENCE [LARGE SCALE GENOMIC DNA]</scope>
    <source>
        <strain evidence="8 9">CJB-3</strain>
    </source>
</reference>
<dbReference type="PROSITE" id="PS51257">
    <property type="entry name" value="PROKAR_LIPOPROTEIN"/>
    <property type="match status" value="1"/>
</dbReference>
<evidence type="ECO:0000313" key="9">
    <source>
        <dbReference type="Proteomes" id="UP001378956"/>
    </source>
</evidence>
<dbReference type="Pfam" id="PF07980">
    <property type="entry name" value="SusD_RagB"/>
    <property type="match status" value="1"/>
</dbReference>
<evidence type="ECO:0000256" key="1">
    <source>
        <dbReference type="ARBA" id="ARBA00004442"/>
    </source>
</evidence>
<dbReference type="SUPFAM" id="SSF48452">
    <property type="entry name" value="TPR-like"/>
    <property type="match status" value="1"/>
</dbReference>
<gene>
    <name evidence="8" type="ORF">WAE58_13805</name>
</gene>
<dbReference type="Gene3D" id="1.25.40.390">
    <property type="match status" value="1"/>
</dbReference>
<dbReference type="Pfam" id="PF14322">
    <property type="entry name" value="SusD-like_3"/>
    <property type="match status" value="1"/>
</dbReference>
<evidence type="ECO:0000259" key="6">
    <source>
        <dbReference type="Pfam" id="PF07980"/>
    </source>
</evidence>
<feature type="domain" description="SusD-like N-terminal" evidence="7">
    <location>
        <begin position="84"/>
        <end position="224"/>
    </location>
</feature>
<dbReference type="InterPro" id="IPR012944">
    <property type="entry name" value="SusD_RagB_dom"/>
</dbReference>
<dbReference type="EMBL" id="JBBEUB010000004">
    <property type="protein sequence ID" value="MEJ2903514.1"/>
    <property type="molecule type" value="Genomic_DNA"/>
</dbReference>
<evidence type="ECO:0000256" key="5">
    <source>
        <dbReference type="ARBA" id="ARBA00023237"/>
    </source>
</evidence>
<sequence>MKKKIFQYIIIATLVSGVIISCTKLDEEVYSEVLPSKFNPSEKDLPSILAPTYASLRTVMCGWQGYFDLQEEAADCIITPVRPNGWDDAGTYRRMHQHTWTTQEYQPFNTWQNAYSSITKCNMILSQIEEGTLKLEAIKESAVAELRAVRALAYYLLMDNHGNVPIVTSFKDVSLPKQNTRAEVYAFVLKELNEVLPVLSEDAATTYGRMNKWGAKALLAKIYLNSEIYVGTPEYEKCIKEADDVINSNKYQLDNNYSDVFTYTNQNSKEIIFAIPYDEIYGVGNQIHLKTLDPLSQSVYQMTAQPWGGNCAVPQFIDTYDVDDSRMKDSWIQGPQINPTSGQVMINYVKFVPGMGGTDGIVAASNQGFRIGKYVIKPKATGAMDNDFPFLRYGDVLMMKAEALLRTGKPNEAALIVTEIRKRAFKDNPGKATVTGADLLKGSNYQYGLQAPDGKVSVVNGGADIVYGRFLDELGWEFAAEAHRRQDLIRFGVFQTKRWFNHSPHPQAQTRTLFPIPQDELAKNPNLKQNPGY</sequence>
<comment type="similarity">
    <text evidence="2">Belongs to the SusD family.</text>
</comment>
<dbReference type="RefSeq" id="WP_337716771.1">
    <property type="nucleotide sequence ID" value="NZ_JBBEUB010000004.1"/>
</dbReference>
<evidence type="ECO:0000256" key="2">
    <source>
        <dbReference type="ARBA" id="ARBA00006275"/>
    </source>
</evidence>
<comment type="caution">
    <text evidence="8">The sequence shown here is derived from an EMBL/GenBank/DDBJ whole genome shotgun (WGS) entry which is preliminary data.</text>
</comment>
<evidence type="ECO:0000259" key="7">
    <source>
        <dbReference type="Pfam" id="PF14322"/>
    </source>
</evidence>
<dbReference type="InterPro" id="IPR011990">
    <property type="entry name" value="TPR-like_helical_dom_sf"/>
</dbReference>
<accession>A0ABU8NMP2</accession>
<comment type="subcellular location">
    <subcellularLocation>
        <location evidence="1">Cell outer membrane</location>
    </subcellularLocation>
</comment>
<dbReference type="Proteomes" id="UP001378956">
    <property type="component" value="Unassembled WGS sequence"/>
</dbReference>
<name>A0ABU8NMP2_9SPHI</name>
<protein>
    <submittedName>
        <fullName evidence="8">RagB/SusD family nutrient uptake outer membrane protein</fullName>
    </submittedName>
</protein>
<evidence type="ECO:0000256" key="3">
    <source>
        <dbReference type="ARBA" id="ARBA00022729"/>
    </source>
</evidence>
<organism evidence="8 9">
    <name type="scientific">Pedobacter panaciterrae</name>
    <dbReference type="NCBI Taxonomy" id="363849"/>
    <lineage>
        <taxon>Bacteria</taxon>
        <taxon>Pseudomonadati</taxon>
        <taxon>Bacteroidota</taxon>
        <taxon>Sphingobacteriia</taxon>
        <taxon>Sphingobacteriales</taxon>
        <taxon>Sphingobacteriaceae</taxon>
        <taxon>Pedobacter</taxon>
    </lineage>
</organism>
<keyword evidence="3" id="KW-0732">Signal</keyword>